<dbReference type="Proteomes" id="UP000636479">
    <property type="component" value="Unassembled WGS sequence"/>
</dbReference>
<feature type="compositionally biased region" description="Basic residues" evidence="5">
    <location>
        <begin position="1"/>
        <end position="11"/>
    </location>
</feature>
<evidence type="ECO:0000256" key="2">
    <source>
        <dbReference type="ARBA" id="ARBA00022771"/>
    </source>
</evidence>
<keyword evidence="2 4" id="KW-0863">Zinc-finger</keyword>
<dbReference type="SUPFAM" id="SSF48371">
    <property type="entry name" value="ARM repeat"/>
    <property type="match status" value="1"/>
</dbReference>
<dbReference type="PROSITE" id="PS01360">
    <property type="entry name" value="ZF_MYND_1"/>
    <property type="match status" value="1"/>
</dbReference>
<evidence type="ECO:0000256" key="1">
    <source>
        <dbReference type="ARBA" id="ARBA00022723"/>
    </source>
</evidence>
<feature type="region of interest" description="Disordered" evidence="5">
    <location>
        <begin position="622"/>
        <end position="643"/>
    </location>
</feature>
<feature type="domain" description="MYND-type" evidence="6">
    <location>
        <begin position="655"/>
        <end position="693"/>
    </location>
</feature>
<dbReference type="Gene3D" id="6.10.140.2220">
    <property type="match status" value="1"/>
</dbReference>
<evidence type="ECO:0000259" key="6">
    <source>
        <dbReference type="PROSITE" id="PS50865"/>
    </source>
</evidence>
<feature type="region of interest" description="Disordered" evidence="5">
    <location>
        <begin position="1"/>
        <end position="21"/>
    </location>
</feature>
<evidence type="ECO:0000313" key="8">
    <source>
        <dbReference type="Proteomes" id="UP000636479"/>
    </source>
</evidence>
<dbReference type="PROSITE" id="PS50865">
    <property type="entry name" value="ZF_MYND_2"/>
    <property type="match status" value="1"/>
</dbReference>
<protein>
    <submittedName>
        <fullName evidence="7">Bin3-type SAM domain-containing protein</fullName>
    </submittedName>
</protein>
<keyword evidence="3" id="KW-0862">Zinc</keyword>
<keyword evidence="1" id="KW-0479">Metal-binding</keyword>
<dbReference type="InterPro" id="IPR016024">
    <property type="entry name" value="ARM-type_fold"/>
</dbReference>
<dbReference type="Pfam" id="PF01753">
    <property type="entry name" value="zf-MYND"/>
    <property type="match status" value="1"/>
</dbReference>
<dbReference type="SUPFAM" id="SSF144232">
    <property type="entry name" value="HIT/MYND zinc finger-like"/>
    <property type="match status" value="1"/>
</dbReference>
<dbReference type="RefSeq" id="XP_037223524.1">
    <property type="nucleotide sequence ID" value="XM_037360639.1"/>
</dbReference>
<gene>
    <name evidence="7" type="ORF">MIND_00380600</name>
</gene>
<accession>A0A8H6WF23</accession>
<organism evidence="7 8">
    <name type="scientific">Mycena indigotica</name>
    <dbReference type="NCBI Taxonomy" id="2126181"/>
    <lineage>
        <taxon>Eukaryota</taxon>
        <taxon>Fungi</taxon>
        <taxon>Dikarya</taxon>
        <taxon>Basidiomycota</taxon>
        <taxon>Agaricomycotina</taxon>
        <taxon>Agaricomycetes</taxon>
        <taxon>Agaricomycetidae</taxon>
        <taxon>Agaricales</taxon>
        <taxon>Marasmiineae</taxon>
        <taxon>Mycenaceae</taxon>
        <taxon>Mycena</taxon>
    </lineage>
</organism>
<evidence type="ECO:0000256" key="4">
    <source>
        <dbReference type="PROSITE-ProRule" id="PRU00134"/>
    </source>
</evidence>
<evidence type="ECO:0000256" key="5">
    <source>
        <dbReference type="SAM" id="MobiDB-lite"/>
    </source>
</evidence>
<sequence length="697" mass="77461">MPSRRPTRKGTKASPDLGPQDLADNAESWGEMINALCKYFQLPETTTRTGLKRIHSRFDGIYRCLEQEYQKSQDERVKGGIVGIYTRMCGDAILRNKLFERGFVNQVIPLLAIPFTRNLALQCLAIMTAAAGEHVRIQSALSTTAPLLQCLKDFPEDQTTLELSLTIIAHCVTANLTPDGSMQDKKLRKLLPLPVIVEAITDALRHSPSLKSHATVDHGILFVASMTQHVELKPSATNLLVAGLRGADWVFRARCLAGLFRMHIEDSEDDMRTTNLPRIMNCFSGKVNSPRHLRSAMETYGLDRCEALKMINGQSLFNDAMRKAISDKDLYALGKTVVLLILQTESPFQDSYWPWDVGLPFRRWTDSFPHCAKAIRAKGLPSETDLADILDLKYLLIHQQHGAAMRMAEAALKRNPDFAYGYYILTLGEDDYTGLRAAKKGLKCAAGPLNLGPFLRFQMLQRAVGLAGDLALQTLQDPTREIDDTWALGVAFVASALEDGKVFLDEAPPDHKDVKTVACWVVLLTLISEEPISDDLREPFLEKLKQAQQMSTWLGVRPPQTQIRLTTETIVKRFSAAQNEWAAKLGAVEHTDEGEQAASQNPTTERLETELSAWLADSEVEGHGHGHGCGHDHDHGHGTGSPSPVKIAKTTLYRCSYCRNPSAMLRKCGGCSEARYCDAGCQKRDWKEHKKKCAGKI</sequence>
<dbReference type="AlphaFoldDB" id="A0A8H6WF23"/>
<dbReference type="InterPro" id="IPR002893">
    <property type="entry name" value="Znf_MYND"/>
</dbReference>
<dbReference type="GO" id="GO:0008270">
    <property type="term" value="F:zinc ion binding"/>
    <property type="evidence" value="ECO:0007669"/>
    <property type="project" value="UniProtKB-KW"/>
</dbReference>
<name>A0A8H6WF23_9AGAR</name>
<proteinExistence type="predicted"/>
<keyword evidence="8" id="KW-1185">Reference proteome</keyword>
<dbReference type="GeneID" id="59343155"/>
<feature type="compositionally biased region" description="Basic and acidic residues" evidence="5">
    <location>
        <begin position="622"/>
        <end position="637"/>
    </location>
</feature>
<reference evidence="7" key="1">
    <citation type="submission" date="2020-05" db="EMBL/GenBank/DDBJ databases">
        <title>Mycena genomes resolve the evolution of fungal bioluminescence.</title>
        <authorList>
            <person name="Tsai I.J."/>
        </authorList>
    </citation>
    <scope>NUCLEOTIDE SEQUENCE</scope>
    <source>
        <strain evidence="7">171206Taipei</strain>
    </source>
</reference>
<comment type="caution">
    <text evidence="7">The sequence shown here is derived from an EMBL/GenBank/DDBJ whole genome shotgun (WGS) entry which is preliminary data.</text>
</comment>
<evidence type="ECO:0000313" key="7">
    <source>
        <dbReference type="EMBL" id="KAF7310074.1"/>
    </source>
</evidence>
<dbReference type="OrthoDB" id="341421at2759"/>
<evidence type="ECO:0000256" key="3">
    <source>
        <dbReference type="ARBA" id="ARBA00022833"/>
    </source>
</evidence>
<dbReference type="EMBL" id="JACAZF010000003">
    <property type="protein sequence ID" value="KAF7310074.1"/>
    <property type="molecule type" value="Genomic_DNA"/>
</dbReference>